<keyword evidence="5 8" id="KW-0862">Zinc</keyword>
<evidence type="ECO:0000256" key="4">
    <source>
        <dbReference type="ARBA" id="ARBA00022801"/>
    </source>
</evidence>
<evidence type="ECO:0000256" key="8">
    <source>
        <dbReference type="PIRSR" id="PIRSR601577-2"/>
    </source>
</evidence>
<dbReference type="SUPFAM" id="SSF55486">
    <property type="entry name" value="Metalloproteases ('zincins'), catalytic domain"/>
    <property type="match status" value="1"/>
</dbReference>
<dbReference type="Proteomes" id="UP000001396">
    <property type="component" value="Unassembled WGS sequence"/>
</dbReference>
<evidence type="ECO:0000256" key="5">
    <source>
        <dbReference type="ARBA" id="ARBA00022833"/>
    </source>
</evidence>
<evidence type="ECO:0000256" key="2">
    <source>
        <dbReference type="ARBA" id="ARBA00022670"/>
    </source>
</evidence>
<comment type="caution">
    <text evidence="10">The sequence shown here is derived from an EMBL/GenBank/DDBJ whole genome shotgun (WGS) entry which is preliminary data.</text>
</comment>
<dbReference type="Gene3D" id="3.10.170.20">
    <property type="match status" value="1"/>
</dbReference>
<evidence type="ECO:0000256" key="1">
    <source>
        <dbReference type="ARBA" id="ARBA00005860"/>
    </source>
</evidence>
<comment type="cofactor">
    <cofactor evidence="8">
        <name>Zn(2+)</name>
        <dbReference type="ChEBI" id="CHEBI:29105"/>
    </cofactor>
    <text evidence="8">Binds 1 zinc ion per subunit.</text>
</comment>
<feature type="chain" id="PRO_5003042572" description="Leishmanolysin-like peptidase" evidence="9">
    <location>
        <begin position="21"/>
        <end position="665"/>
    </location>
</feature>
<evidence type="ECO:0008006" key="12">
    <source>
        <dbReference type="Google" id="ProtNLM"/>
    </source>
</evidence>
<sequence length="665" mass="73246">MIKIISLVLSLFLILSVVSAAIDTKSLIDEYVSQLRNLEGGDQVRVPIDTKVKHECLHEELHGDHTPDIIEHFKKDGSSLYNNVNFLQQEGDAPTPGVTGTNNYTLSHPLNIFMNTTYLNGGDPQTCYSVGQSVVVGQGTPKGPCDRTNPSFPCTWTCESVDVVTPGLVALITQTILPNLNKTFATYLTANGDGNTTIPNQNKQLSCVGEMITLPPQPFTFQGDFMLYITAHPNTPRSIANGAMCVLFANEGPAIGFLNLNPMNFSSFVNQDQYNSTWNILMGVAIHETTHALGFTPSLYKQFIDRSTEKPYNYSIAVQQDYQGVTPSGQTYTRPRWYIVSPMVKAIARTHFNCDSLIGAELENIGANNYTSHWKATTFGEELMLGFALPVGPLSNLTLALLYDSGWFGLANLDKVEPLVWGKNKGCGFAEVCNSTTWNFPGYWNETQAKGSSSDSYCTATRSGVGNSYIQDYQTLLPKEYQHFADPELGSTQSFRDYCLVTDIIYSAPFGANYYCNDEQMSFYPNSQYETFGQGSRCLEYFNTTSNTYKPSCFQQRCDGKTLMVAVNNQWLACPDGQEVTFSAANNLIIKCPTDYFFCEGDAFPTEPSDQPTNPTNPPVTSGFPNITNNPTLTPTTSTTGVSSSSTLSYSLFLVLVLSAFALFL</sequence>
<dbReference type="InterPro" id="IPR001577">
    <property type="entry name" value="Peptidase_M8"/>
</dbReference>
<feature type="signal peptide" evidence="9">
    <location>
        <begin position="1"/>
        <end position="20"/>
    </location>
</feature>
<feature type="binding site" evidence="8">
    <location>
        <position position="373"/>
    </location>
    <ligand>
        <name>Zn(2+)</name>
        <dbReference type="ChEBI" id="CHEBI:29105"/>
        <note>catalytic</note>
    </ligand>
</feature>
<comment type="similarity">
    <text evidence="1">Belongs to the peptidase M8 family.</text>
</comment>
<dbReference type="RefSeq" id="XP_020430684.1">
    <property type="nucleotide sequence ID" value="XM_020580009.1"/>
</dbReference>
<evidence type="ECO:0000313" key="11">
    <source>
        <dbReference type="Proteomes" id="UP000001396"/>
    </source>
</evidence>
<evidence type="ECO:0000256" key="9">
    <source>
        <dbReference type="SAM" id="SignalP"/>
    </source>
</evidence>
<reference evidence="10 11" key="1">
    <citation type="journal article" date="2011" name="Genome Res.">
        <title>Phylogeny-wide analysis of social amoeba genomes highlights ancient origins for complex intercellular communication.</title>
        <authorList>
            <person name="Heidel A.J."/>
            <person name="Lawal H.M."/>
            <person name="Felder M."/>
            <person name="Schilde C."/>
            <person name="Helps N.R."/>
            <person name="Tunggal B."/>
            <person name="Rivero F."/>
            <person name="John U."/>
            <person name="Schleicher M."/>
            <person name="Eichinger L."/>
            <person name="Platzer M."/>
            <person name="Noegel A.A."/>
            <person name="Schaap P."/>
            <person name="Gloeckner G."/>
        </authorList>
    </citation>
    <scope>NUCLEOTIDE SEQUENCE [LARGE SCALE GENOMIC DNA]</scope>
    <source>
        <strain evidence="11">ATCC 26659 / Pp 5 / PN500</strain>
    </source>
</reference>
<dbReference type="EMBL" id="ADBJ01000038">
    <property type="protein sequence ID" value="EFA78560.1"/>
    <property type="molecule type" value="Genomic_DNA"/>
</dbReference>
<dbReference type="Pfam" id="PF01457">
    <property type="entry name" value="Peptidase_M8"/>
    <property type="match status" value="1"/>
</dbReference>
<dbReference type="Gene3D" id="2.10.55.10">
    <property type="entry name" value="Leishmanolysin domain 3"/>
    <property type="match status" value="1"/>
</dbReference>
<proteinExistence type="inferred from homology"/>
<keyword evidence="11" id="KW-1185">Reference proteome</keyword>
<dbReference type="GO" id="GO:0005737">
    <property type="term" value="C:cytoplasm"/>
    <property type="evidence" value="ECO:0007669"/>
    <property type="project" value="TreeGrafter"/>
</dbReference>
<dbReference type="GO" id="GO:0016020">
    <property type="term" value="C:membrane"/>
    <property type="evidence" value="ECO:0007669"/>
    <property type="project" value="InterPro"/>
</dbReference>
<evidence type="ECO:0000256" key="6">
    <source>
        <dbReference type="ARBA" id="ARBA00023049"/>
    </source>
</evidence>
<dbReference type="GeneID" id="31364687"/>
<accession>D3BKY0</accession>
<keyword evidence="2" id="KW-0645">Protease</keyword>
<dbReference type="OMA" id="HECLHEE"/>
<feature type="binding site" evidence="8">
    <location>
        <position position="291"/>
    </location>
    <ligand>
        <name>Zn(2+)</name>
        <dbReference type="ChEBI" id="CHEBI:29105"/>
        <note>catalytic</note>
    </ligand>
</feature>
<feature type="binding site" evidence="8">
    <location>
        <position position="287"/>
    </location>
    <ligand>
        <name>Zn(2+)</name>
        <dbReference type="ChEBI" id="CHEBI:29105"/>
        <note>catalytic</note>
    </ligand>
</feature>
<keyword evidence="9" id="KW-0732">Signal</keyword>
<evidence type="ECO:0000256" key="7">
    <source>
        <dbReference type="PIRSR" id="PIRSR601577-1"/>
    </source>
</evidence>
<dbReference type="PANTHER" id="PTHR10942">
    <property type="entry name" value="LEISHMANOLYSIN-LIKE PEPTIDASE"/>
    <property type="match status" value="1"/>
</dbReference>
<gene>
    <name evidence="10" type="ORF">PPL_09212</name>
</gene>
<dbReference type="PANTHER" id="PTHR10942:SF0">
    <property type="entry name" value="LEISHMANOLYSIN-LIKE PEPTIDASE"/>
    <property type="match status" value="1"/>
</dbReference>
<keyword evidence="4" id="KW-0378">Hydrolase</keyword>
<dbReference type="Gene3D" id="2.30.34.10">
    <property type="entry name" value="Leishmanolysin domain 4"/>
    <property type="match status" value="1"/>
</dbReference>
<organism evidence="10 11">
    <name type="scientific">Heterostelium pallidum (strain ATCC 26659 / Pp 5 / PN500)</name>
    <name type="common">Cellular slime mold</name>
    <name type="synonym">Polysphondylium pallidum</name>
    <dbReference type="NCBI Taxonomy" id="670386"/>
    <lineage>
        <taxon>Eukaryota</taxon>
        <taxon>Amoebozoa</taxon>
        <taxon>Evosea</taxon>
        <taxon>Eumycetozoa</taxon>
        <taxon>Dictyostelia</taxon>
        <taxon>Acytosteliales</taxon>
        <taxon>Acytosteliaceae</taxon>
        <taxon>Heterostelium</taxon>
    </lineage>
</organism>
<dbReference type="STRING" id="670386.D3BKY0"/>
<feature type="active site" evidence="7">
    <location>
        <position position="288"/>
    </location>
</feature>
<dbReference type="GO" id="GO:0046872">
    <property type="term" value="F:metal ion binding"/>
    <property type="evidence" value="ECO:0007669"/>
    <property type="project" value="UniProtKB-KW"/>
</dbReference>
<dbReference type="GO" id="GO:0006508">
    <property type="term" value="P:proteolysis"/>
    <property type="evidence" value="ECO:0007669"/>
    <property type="project" value="UniProtKB-KW"/>
</dbReference>
<dbReference type="GO" id="GO:0004222">
    <property type="term" value="F:metalloendopeptidase activity"/>
    <property type="evidence" value="ECO:0007669"/>
    <property type="project" value="InterPro"/>
</dbReference>
<protein>
    <recommendedName>
        <fullName evidence="12">Leishmanolysin-like peptidase</fullName>
    </recommendedName>
</protein>
<keyword evidence="6 8" id="KW-0482">Metalloprotease</keyword>
<dbReference type="Gene3D" id="3.90.132.10">
    <property type="entry name" value="Leishmanolysin , domain 2"/>
    <property type="match status" value="1"/>
</dbReference>
<keyword evidence="3 8" id="KW-0479">Metal-binding</keyword>
<evidence type="ECO:0000256" key="3">
    <source>
        <dbReference type="ARBA" id="ARBA00022723"/>
    </source>
</evidence>
<dbReference type="GO" id="GO:0007155">
    <property type="term" value="P:cell adhesion"/>
    <property type="evidence" value="ECO:0007669"/>
    <property type="project" value="InterPro"/>
</dbReference>
<name>D3BKY0_HETP5</name>
<dbReference type="InParanoid" id="D3BKY0"/>
<evidence type="ECO:0000313" key="10">
    <source>
        <dbReference type="EMBL" id="EFA78560.1"/>
    </source>
</evidence>
<dbReference type="AlphaFoldDB" id="D3BKY0"/>